<protein>
    <submittedName>
        <fullName evidence="1">Uncharacterized protein</fullName>
    </submittedName>
</protein>
<dbReference type="AlphaFoldDB" id="A0A3M7T5Z4"/>
<proteinExistence type="predicted"/>
<evidence type="ECO:0000313" key="2">
    <source>
        <dbReference type="Proteomes" id="UP000276133"/>
    </source>
</evidence>
<reference evidence="1 2" key="1">
    <citation type="journal article" date="2018" name="Sci. Rep.">
        <title>Genomic signatures of local adaptation to the degree of environmental predictability in rotifers.</title>
        <authorList>
            <person name="Franch-Gras L."/>
            <person name="Hahn C."/>
            <person name="Garcia-Roger E.M."/>
            <person name="Carmona M.J."/>
            <person name="Serra M."/>
            <person name="Gomez A."/>
        </authorList>
    </citation>
    <scope>NUCLEOTIDE SEQUENCE [LARGE SCALE GENOMIC DNA]</scope>
    <source>
        <strain evidence="1">HYR1</strain>
    </source>
</reference>
<sequence>MLLQEIVKHDKKNINSGFQWPTGGSGGIGAPSHNKGSTCTGISFGNFFLIISAVSTARTIVE</sequence>
<dbReference type="Proteomes" id="UP000276133">
    <property type="component" value="Unassembled WGS sequence"/>
</dbReference>
<keyword evidence="2" id="KW-1185">Reference proteome</keyword>
<name>A0A3M7T5Z4_BRAPC</name>
<accession>A0A3M7T5Z4</accession>
<dbReference type="EMBL" id="REGN01000224">
    <property type="protein sequence ID" value="RNA43442.1"/>
    <property type="molecule type" value="Genomic_DNA"/>
</dbReference>
<gene>
    <name evidence="1" type="ORF">BpHYR1_039738</name>
</gene>
<evidence type="ECO:0000313" key="1">
    <source>
        <dbReference type="EMBL" id="RNA43442.1"/>
    </source>
</evidence>
<organism evidence="1 2">
    <name type="scientific">Brachionus plicatilis</name>
    <name type="common">Marine rotifer</name>
    <name type="synonym">Brachionus muelleri</name>
    <dbReference type="NCBI Taxonomy" id="10195"/>
    <lineage>
        <taxon>Eukaryota</taxon>
        <taxon>Metazoa</taxon>
        <taxon>Spiralia</taxon>
        <taxon>Gnathifera</taxon>
        <taxon>Rotifera</taxon>
        <taxon>Eurotatoria</taxon>
        <taxon>Monogononta</taxon>
        <taxon>Pseudotrocha</taxon>
        <taxon>Ploima</taxon>
        <taxon>Brachionidae</taxon>
        <taxon>Brachionus</taxon>
    </lineage>
</organism>
<comment type="caution">
    <text evidence="1">The sequence shown here is derived from an EMBL/GenBank/DDBJ whole genome shotgun (WGS) entry which is preliminary data.</text>
</comment>